<comment type="subunit">
    <text evidence="3">Oligomeric complex that consists of at least the alpha, beta, beta', gamma, delta, epsilon and zeta subunits.</text>
</comment>
<proteinExistence type="inferred from homology"/>
<dbReference type="InterPro" id="IPR016024">
    <property type="entry name" value="ARM-type_fold"/>
</dbReference>
<dbReference type="SUPFAM" id="SSF49348">
    <property type="entry name" value="Clathrin adaptor appendage domain"/>
    <property type="match status" value="1"/>
</dbReference>
<dbReference type="Gene3D" id="3.30.310.10">
    <property type="entry name" value="TATA-Binding Protein"/>
    <property type="match status" value="1"/>
</dbReference>
<dbReference type="FunCoup" id="A0A2P6NJT6">
    <property type="interactions" value="1202"/>
</dbReference>
<dbReference type="EMBL" id="MDYQ01000067">
    <property type="protein sequence ID" value="PRP84210.1"/>
    <property type="molecule type" value="Genomic_DNA"/>
</dbReference>
<dbReference type="Pfam" id="PF08752">
    <property type="entry name" value="COP-gamma_platf"/>
    <property type="match status" value="1"/>
</dbReference>
<keyword evidence="5 13" id="KW-0963">Cytoplasm</keyword>
<keyword evidence="10 13" id="KW-0472">Membrane</keyword>
<dbReference type="InterPro" id="IPR002553">
    <property type="entry name" value="Clathrin/coatomer_adapt-like_N"/>
</dbReference>
<keyword evidence="4 13" id="KW-0813">Transport</keyword>
<sequence>MDKRDRGEKKDDDESYVPFQGLEKGALLQERRILNETPLNPKKCCQFATKLLYLVEQGEKFTKTEATEVFFAITKLFQSKDIPLRRMVYLVLKALIPMSDDVIIVIASLTKDINSKNDLYKANAIRVLTQITDSAMLAQIERYLKQAIVDKEGYVASAALVSGAHLLDGNTEIVKRWISEVQDALSSKHVMVQYHALGLFYELKKHDRLAVNKLVTFMIKNTVRSPFAHCLLIRFTAQLIEENPNTDKSFLSYIETCLRHKSDMVIYEAAKAICGLTNPPVSSLTAAITVLQLFLSSPKPSLRFAAVRTLNKLAQTKPAAVTPSNLDIENLITDSNRSIATLAITTLLKTGQEASVDRLMKQISGFINEISDEFKIVVVDAIRVLCTKFPQKQRSLLTFLASILREEGGFEYKKAIVDTIMVIISEIPESKESGLTHLCEFIEDCEFTQLAVQILHLLGKEGPPTQAPSKYIRHIYNRISLENAAVRAAAVSALVRFGVSLPSLRPSITSLIKRATTGLVILNKSNGNKYLGGDFNVPLANLEFALRQYQTNPSTTPFSISMVPAGAPPSSKKKETKPTKGQKEAAAPTPAAVDGGSFGEGFAKTLSAIPQFAKLGTLQKSSKPFELTESETEYVVSCIKHCFATHFVLQFNVTNTLNDQVLEKVTPKVDVSGLKGTTVESVVPLPSLPYGAPGACYALVKRPTDSFPSGTVRISLKFITKEFDVSTGQIDDGPGYEDDYTLEDLTVDTSDYVQGTFVANFKEKWEEIGDEFEVVETYSLSTMKSLQGAVDEVTKFLGMQAADRTETVPPKKNKHVLLLSGNFITSANIVPALVRVRMMFAEGQGAQMELAVRSTDDEVSTAIAGAI</sequence>
<evidence type="ECO:0000256" key="8">
    <source>
        <dbReference type="ARBA" id="ARBA00022927"/>
    </source>
</evidence>
<dbReference type="Gene3D" id="2.60.40.1480">
    <property type="entry name" value="Coatomer, gamma subunit, appendage domain"/>
    <property type="match status" value="1"/>
</dbReference>
<accession>A0A2P6NJT6</accession>
<reference evidence="18 19" key="1">
    <citation type="journal article" date="2018" name="Genome Biol. Evol.">
        <title>Multiple Roots of Fruiting Body Formation in Amoebozoa.</title>
        <authorList>
            <person name="Hillmann F."/>
            <person name="Forbes G."/>
            <person name="Novohradska S."/>
            <person name="Ferling I."/>
            <person name="Riege K."/>
            <person name="Groth M."/>
            <person name="Westermann M."/>
            <person name="Marz M."/>
            <person name="Spaller T."/>
            <person name="Winckler T."/>
            <person name="Schaap P."/>
            <person name="Glockner G."/>
        </authorList>
    </citation>
    <scope>NUCLEOTIDE SEQUENCE [LARGE SCALE GENOMIC DNA]</scope>
    <source>
        <strain evidence="18 19">Jena</strain>
    </source>
</reference>
<evidence type="ECO:0000256" key="11">
    <source>
        <dbReference type="ARBA" id="ARBA00023329"/>
    </source>
</evidence>
<dbReference type="FunFam" id="3.30.310.10:FF:000011">
    <property type="entry name" value="Coatomer subunit gamma"/>
    <property type="match status" value="1"/>
</dbReference>
<dbReference type="STRING" id="1890364.A0A2P6NJT6"/>
<keyword evidence="8 13" id="KW-0653">Protein transport</keyword>
<organism evidence="18 19">
    <name type="scientific">Planoprotostelium fungivorum</name>
    <dbReference type="NCBI Taxonomy" id="1890364"/>
    <lineage>
        <taxon>Eukaryota</taxon>
        <taxon>Amoebozoa</taxon>
        <taxon>Evosea</taxon>
        <taxon>Variosea</taxon>
        <taxon>Cavosteliida</taxon>
        <taxon>Cavosteliaceae</taxon>
        <taxon>Planoprotostelium</taxon>
    </lineage>
</organism>
<dbReference type="FunFam" id="1.25.10.10:FF:000382">
    <property type="entry name" value="Coatomer subunit gamma"/>
    <property type="match status" value="1"/>
</dbReference>
<gene>
    <name evidence="18" type="ORF">PROFUN_08410</name>
</gene>
<dbReference type="PIRSF" id="PIRSF037093">
    <property type="entry name" value="Coatomer_gamma_subunit"/>
    <property type="match status" value="1"/>
</dbReference>
<dbReference type="GO" id="GO:0005793">
    <property type="term" value="C:endoplasmic reticulum-Golgi intermediate compartment"/>
    <property type="evidence" value="ECO:0007669"/>
    <property type="project" value="TreeGrafter"/>
</dbReference>
<evidence type="ECO:0000313" key="19">
    <source>
        <dbReference type="Proteomes" id="UP000241769"/>
    </source>
</evidence>
<dbReference type="GO" id="GO:0006888">
    <property type="term" value="P:endoplasmic reticulum to Golgi vesicle-mediated transport"/>
    <property type="evidence" value="ECO:0007669"/>
    <property type="project" value="TreeGrafter"/>
</dbReference>
<dbReference type="GO" id="GO:0005198">
    <property type="term" value="F:structural molecule activity"/>
    <property type="evidence" value="ECO:0007669"/>
    <property type="project" value="InterPro"/>
</dbReference>
<feature type="region of interest" description="Disordered" evidence="14">
    <location>
        <begin position="557"/>
        <end position="592"/>
    </location>
</feature>
<keyword evidence="11 13" id="KW-0968">Cytoplasmic vesicle</keyword>
<keyword evidence="6" id="KW-0677">Repeat</keyword>
<dbReference type="GO" id="GO:0000139">
    <property type="term" value="C:Golgi membrane"/>
    <property type="evidence" value="ECO:0007669"/>
    <property type="project" value="UniProtKB-SubCell"/>
</dbReference>
<dbReference type="FunFam" id="2.60.40.1480:FF:000001">
    <property type="entry name" value="Coatomer subunit gamma"/>
    <property type="match status" value="1"/>
</dbReference>
<evidence type="ECO:0000256" key="2">
    <source>
        <dbReference type="ARBA" id="ARBA00010720"/>
    </source>
</evidence>
<dbReference type="InterPro" id="IPR013041">
    <property type="entry name" value="Clathrin_app_Ig-like_sf"/>
</dbReference>
<evidence type="ECO:0000256" key="6">
    <source>
        <dbReference type="ARBA" id="ARBA00022737"/>
    </source>
</evidence>
<evidence type="ECO:0000259" key="16">
    <source>
        <dbReference type="Pfam" id="PF08752"/>
    </source>
</evidence>
<evidence type="ECO:0000256" key="10">
    <source>
        <dbReference type="ARBA" id="ARBA00023136"/>
    </source>
</evidence>
<dbReference type="OrthoDB" id="1074925at2759"/>
<evidence type="ECO:0000256" key="9">
    <source>
        <dbReference type="ARBA" id="ARBA00023034"/>
    </source>
</evidence>
<evidence type="ECO:0000256" key="3">
    <source>
        <dbReference type="ARBA" id="ARBA00011775"/>
    </source>
</evidence>
<dbReference type="GO" id="GO:0006891">
    <property type="term" value="P:intra-Golgi vesicle-mediated transport"/>
    <property type="evidence" value="ECO:0007669"/>
    <property type="project" value="TreeGrafter"/>
</dbReference>
<feature type="domain" description="Clathrin/coatomer adaptor adaptin-like N-terminal" evidence="15">
    <location>
        <begin position="28"/>
        <end position="516"/>
    </location>
</feature>
<feature type="domain" description="Coatomer gamma subunit appendage Ig-like subdomain" evidence="16">
    <location>
        <begin position="602"/>
        <end position="747"/>
    </location>
</feature>
<dbReference type="PANTHER" id="PTHR10261:SF0">
    <property type="entry name" value="COATOMER SUBUNIT GAMMA-2"/>
    <property type="match status" value="1"/>
</dbReference>
<dbReference type="GO" id="GO:0009306">
    <property type="term" value="P:protein secretion"/>
    <property type="evidence" value="ECO:0007669"/>
    <property type="project" value="TreeGrafter"/>
</dbReference>
<dbReference type="Gene3D" id="1.25.10.10">
    <property type="entry name" value="Leucine-rich Repeat Variant"/>
    <property type="match status" value="1"/>
</dbReference>
<dbReference type="Pfam" id="PF01602">
    <property type="entry name" value="Adaptin_N"/>
    <property type="match status" value="1"/>
</dbReference>
<dbReference type="GO" id="GO:0005783">
    <property type="term" value="C:endoplasmic reticulum"/>
    <property type="evidence" value="ECO:0007669"/>
    <property type="project" value="TreeGrafter"/>
</dbReference>
<evidence type="ECO:0000256" key="7">
    <source>
        <dbReference type="ARBA" id="ARBA00022892"/>
    </source>
</evidence>
<evidence type="ECO:0000256" key="14">
    <source>
        <dbReference type="SAM" id="MobiDB-lite"/>
    </source>
</evidence>
<dbReference type="AlphaFoldDB" id="A0A2P6NJT6"/>
<evidence type="ECO:0000256" key="12">
    <source>
        <dbReference type="ARBA" id="ARBA00025536"/>
    </source>
</evidence>
<dbReference type="InterPro" id="IPR013040">
    <property type="entry name" value="Coatomer_gsu_app_Ig-like_dom"/>
</dbReference>
<evidence type="ECO:0000256" key="1">
    <source>
        <dbReference type="ARBA" id="ARBA00004255"/>
    </source>
</evidence>
<keyword evidence="19" id="KW-1185">Reference proteome</keyword>
<keyword evidence="9 13" id="KW-0333">Golgi apparatus</keyword>
<dbReference type="FunFam" id="1.25.10.10:FF:000071">
    <property type="entry name" value="Coatomer subunit gamma"/>
    <property type="match status" value="1"/>
</dbReference>
<dbReference type="InterPro" id="IPR011989">
    <property type="entry name" value="ARM-like"/>
</dbReference>
<dbReference type="GO" id="GO:0006886">
    <property type="term" value="P:intracellular protein transport"/>
    <property type="evidence" value="ECO:0007669"/>
    <property type="project" value="InterPro"/>
</dbReference>
<dbReference type="GO" id="GO:0030126">
    <property type="term" value="C:COPI vesicle coat"/>
    <property type="evidence" value="ECO:0007669"/>
    <property type="project" value="InterPro"/>
</dbReference>
<dbReference type="InterPro" id="IPR017106">
    <property type="entry name" value="Coatomer_gsu"/>
</dbReference>
<dbReference type="InterPro" id="IPR037067">
    <property type="entry name" value="Coatomer_gsu_app_sf"/>
</dbReference>
<comment type="similarity">
    <text evidence="2 13">Belongs to the COPG family.</text>
</comment>
<comment type="subcellular location">
    <subcellularLocation>
        <location evidence="13">Cytoplasm</location>
    </subcellularLocation>
    <subcellularLocation>
        <location evidence="1 13">Golgi apparatus membrane</location>
        <topology evidence="1 13">Peripheral membrane protein</topology>
        <orientation evidence="1 13">Cytoplasmic side</orientation>
    </subcellularLocation>
    <subcellularLocation>
        <location evidence="13">Cytoplasmic vesicle</location>
        <location evidence="13">COPI-coated vesicle membrane</location>
        <topology evidence="13">Peripheral membrane protein</topology>
        <orientation evidence="13">Cytoplasmic side</orientation>
    </subcellularLocation>
</comment>
<dbReference type="InterPro" id="IPR032154">
    <property type="entry name" value="Coatomer_g_Cpla"/>
</dbReference>
<evidence type="ECO:0000256" key="13">
    <source>
        <dbReference type="PIRNR" id="PIRNR037093"/>
    </source>
</evidence>
<dbReference type="InParanoid" id="A0A2P6NJT6"/>
<dbReference type="SUPFAM" id="SSF48371">
    <property type="entry name" value="ARM repeat"/>
    <property type="match status" value="1"/>
</dbReference>
<dbReference type="PANTHER" id="PTHR10261">
    <property type="entry name" value="COATOMER SUBUNIT GAMMA"/>
    <property type="match status" value="1"/>
</dbReference>
<dbReference type="SUPFAM" id="SSF55711">
    <property type="entry name" value="Subdomain of clathrin and coatomer appendage domain"/>
    <property type="match status" value="1"/>
</dbReference>
<evidence type="ECO:0000259" key="15">
    <source>
        <dbReference type="Pfam" id="PF01602"/>
    </source>
</evidence>
<evidence type="ECO:0000259" key="17">
    <source>
        <dbReference type="Pfam" id="PF16381"/>
    </source>
</evidence>
<evidence type="ECO:0000256" key="4">
    <source>
        <dbReference type="ARBA" id="ARBA00022448"/>
    </source>
</evidence>
<dbReference type="Pfam" id="PF16381">
    <property type="entry name" value="Coatomer_g_Cpla"/>
    <property type="match status" value="1"/>
</dbReference>
<evidence type="ECO:0000256" key="5">
    <source>
        <dbReference type="ARBA" id="ARBA00022490"/>
    </source>
</evidence>
<comment type="function">
    <text evidence="12 13">The coatomer is a cytosolic protein complex that binds to dilysine motifs and reversibly associates with Golgi non-clathrin-coated vesicles, which further mediate biosynthetic protein transport from the ER, via the Golgi up to the trans Golgi network. Coatomer complex is required for budding from Golgi membranes, and is essential for the retrograde Golgi-to-ER transport of dilysine-tagged proteins.</text>
</comment>
<comment type="caution">
    <text evidence="18">The sequence shown here is derived from an EMBL/GenBank/DDBJ whole genome shotgun (WGS) entry which is preliminary data.</text>
</comment>
<feature type="compositionally biased region" description="Basic and acidic residues" evidence="14">
    <location>
        <begin position="572"/>
        <end position="583"/>
    </location>
</feature>
<keyword evidence="7 13" id="KW-0931">ER-Golgi transport</keyword>
<dbReference type="InterPro" id="IPR009028">
    <property type="entry name" value="Coatomer/calthrin_app_sub_C"/>
</dbReference>
<protein>
    <recommendedName>
        <fullName evidence="13">Coatomer subunit gamma</fullName>
    </recommendedName>
</protein>
<feature type="domain" description="Coatomer subunit gamma C-terminal" evidence="17">
    <location>
        <begin position="750"/>
        <end position="866"/>
    </location>
</feature>
<dbReference type="Proteomes" id="UP000241769">
    <property type="component" value="Unassembled WGS sequence"/>
</dbReference>
<dbReference type="InterPro" id="IPR012295">
    <property type="entry name" value="TBP_dom_sf"/>
</dbReference>
<name>A0A2P6NJT6_9EUKA</name>
<evidence type="ECO:0000313" key="18">
    <source>
        <dbReference type="EMBL" id="PRP84210.1"/>
    </source>
</evidence>